<dbReference type="Gene3D" id="3.90.830.10">
    <property type="entry name" value="Syntaxin Binding Protein 1, Chain A, domain 2"/>
    <property type="match status" value="1"/>
</dbReference>
<dbReference type="PIRSF" id="PIRSF005715">
    <property type="entry name" value="VPS45_Sec1"/>
    <property type="match status" value="1"/>
</dbReference>
<accession>A0A4W3I652</accession>
<sequence>MKAVYFITPSEKSVHALIKDFSGKQTKMYKAAYVYFNDYCSDQLFSEIKASCSRVIKTCKEINISFLPYESQVFTLDAPDAFQCIYSPQRKGDKNATMEMLADGIVTLCATLDENPGVTYRTDPGKNGKDLADLVEKKLGEYYDLDQQCNKKGKTQSQLLIIDRGFDAVSTLLHELTFQAMAHDLVPIEKDIYKYQKKGETEFKEATLNEDDELWVKLRHLHIAEVAETAHQMMFFLLFFQVTISSLAQMMKKMPHFRKQMTKVQKYSIKCQILISNNIGMNAFSFKDLAMGVDAQGQKIKDPMRTVLPILLDKNIKSYDKLRIILLYIFNLNGTTEENLSKLIQHGKIEDCDIIKNWNSLGVSIISKSGQQNKPDRKDRAHEETYQLSRWTPFIKDIMEDSIANKLNSSDWSYSSKCCAAWNGSGAVSARQGNKSSLQDDRRNGLKLIVFIIGGVTYSEIRCAYEVTEANKLCEVIIGSTHILTPTRLLDDLKKLNKQTKSEMSLQNEKKNQPLSHIV</sequence>
<reference evidence="3" key="5">
    <citation type="submission" date="2025-09" db="UniProtKB">
        <authorList>
            <consortium name="Ensembl"/>
        </authorList>
    </citation>
    <scope>IDENTIFICATION</scope>
</reference>
<dbReference type="GO" id="GO:0015031">
    <property type="term" value="P:protein transport"/>
    <property type="evidence" value="ECO:0007669"/>
    <property type="project" value="UniProtKB-KW"/>
</dbReference>
<proteinExistence type="inferred from homology"/>
<dbReference type="AlphaFoldDB" id="A0A4W3I652"/>
<name>A0A4W3I652_CALMI</name>
<gene>
    <name evidence="3" type="primary">stxbp3</name>
</gene>
<dbReference type="Gene3D" id="3.40.50.1910">
    <property type="match status" value="1"/>
</dbReference>
<reference evidence="4" key="3">
    <citation type="journal article" date="2014" name="Nature">
        <title>Elephant shark genome provides unique insights into gnathostome evolution.</title>
        <authorList>
            <consortium name="International Elephant Shark Genome Sequencing Consortium"/>
            <person name="Venkatesh B."/>
            <person name="Lee A.P."/>
            <person name="Ravi V."/>
            <person name="Maurya A.K."/>
            <person name="Lian M.M."/>
            <person name="Swann J.B."/>
            <person name="Ohta Y."/>
            <person name="Flajnik M.F."/>
            <person name="Sutoh Y."/>
            <person name="Kasahara M."/>
            <person name="Hoon S."/>
            <person name="Gangu V."/>
            <person name="Roy S.W."/>
            <person name="Irimia M."/>
            <person name="Korzh V."/>
            <person name="Kondrychyn I."/>
            <person name="Lim Z.W."/>
            <person name="Tay B.H."/>
            <person name="Tohari S."/>
            <person name="Kong K.W."/>
            <person name="Ho S."/>
            <person name="Lorente-Galdos B."/>
            <person name="Quilez J."/>
            <person name="Marques-Bonet T."/>
            <person name="Raney B.J."/>
            <person name="Ingham P.W."/>
            <person name="Tay A."/>
            <person name="Hillier L.W."/>
            <person name="Minx P."/>
            <person name="Boehm T."/>
            <person name="Wilson R.K."/>
            <person name="Brenner S."/>
            <person name="Warren W.C."/>
        </authorList>
    </citation>
    <scope>NUCLEOTIDE SEQUENCE [LARGE SCALE GENOMIC DNA]</scope>
</reference>
<reference evidence="4" key="1">
    <citation type="journal article" date="2006" name="Science">
        <title>Ancient noncoding elements conserved in the human genome.</title>
        <authorList>
            <person name="Venkatesh B."/>
            <person name="Kirkness E.F."/>
            <person name="Loh Y.H."/>
            <person name="Halpern A.L."/>
            <person name="Lee A.P."/>
            <person name="Johnson J."/>
            <person name="Dandona N."/>
            <person name="Viswanathan L.D."/>
            <person name="Tay A."/>
            <person name="Venter J.C."/>
            <person name="Strausberg R.L."/>
            <person name="Brenner S."/>
        </authorList>
    </citation>
    <scope>NUCLEOTIDE SEQUENCE [LARGE SCALE GENOMIC DNA]</scope>
</reference>
<dbReference type="Gene3D" id="1.25.40.60">
    <property type="match status" value="1"/>
</dbReference>
<dbReference type="Proteomes" id="UP000314986">
    <property type="component" value="Unassembled WGS sequence"/>
</dbReference>
<dbReference type="SUPFAM" id="SSF56815">
    <property type="entry name" value="Sec1/munc18-like (SM) proteins"/>
    <property type="match status" value="1"/>
</dbReference>
<keyword evidence="2" id="KW-0653">Protein transport</keyword>
<dbReference type="InterPro" id="IPR043127">
    <property type="entry name" value="Sec-1-like_dom3a"/>
</dbReference>
<dbReference type="Gene3D" id="3.40.50.2060">
    <property type="match status" value="1"/>
</dbReference>
<evidence type="ECO:0000313" key="3">
    <source>
        <dbReference type="Ensembl" id="ENSCMIP00000022518.1"/>
    </source>
</evidence>
<dbReference type="Ensembl" id="ENSCMIT00000022906.1">
    <property type="protein sequence ID" value="ENSCMIP00000022518.1"/>
    <property type="gene ID" value="ENSCMIG00000010079.1"/>
</dbReference>
<dbReference type="GeneTree" id="ENSGT00940000157607"/>
<protein>
    <submittedName>
        <fullName evidence="3">Syntaxin binding protein 3</fullName>
    </submittedName>
</protein>
<dbReference type="PANTHER" id="PTHR11679">
    <property type="entry name" value="VESICLE PROTEIN SORTING-ASSOCIATED"/>
    <property type="match status" value="1"/>
</dbReference>
<keyword evidence="2" id="KW-0813">Transport</keyword>
<reference evidence="4" key="2">
    <citation type="journal article" date="2007" name="PLoS Biol.">
        <title>Survey sequencing and comparative analysis of the elephant shark (Callorhinchus milii) genome.</title>
        <authorList>
            <person name="Venkatesh B."/>
            <person name="Kirkness E.F."/>
            <person name="Loh Y.H."/>
            <person name="Halpern A.L."/>
            <person name="Lee A.P."/>
            <person name="Johnson J."/>
            <person name="Dandona N."/>
            <person name="Viswanathan L.D."/>
            <person name="Tay A."/>
            <person name="Venter J.C."/>
            <person name="Strausberg R.L."/>
            <person name="Brenner S."/>
        </authorList>
    </citation>
    <scope>NUCLEOTIDE SEQUENCE [LARGE SCALE GENOMIC DNA]</scope>
</reference>
<dbReference type="InterPro" id="IPR036045">
    <property type="entry name" value="Sec1-like_sf"/>
</dbReference>
<dbReference type="InterPro" id="IPR027482">
    <property type="entry name" value="Sec1-like_dom2"/>
</dbReference>
<comment type="similarity">
    <text evidence="1">Belongs to the STXBP/unc-18/SEC1 family.</text>
</comment>
<reference evidence="3" key="4">
    <citation type="submission" date="2025-08" db="UniProtKB">
        <authorList>
            <consortium name="Ensembl"/>
        </authorList>
    </citation>
    <scope>IDENTIFICATION</scope>
</reference>
<dbReference type="Pfam" id="PF00995">
    <property type="entry name" value="Sec1"/>
    <property type="match status" value="1"/>
</dbReference>
<dbReference type="InterPro" id="IPR001619">
    <property type="entry name" value="Sec1-like"/>
</dbReference>
<organism evidence="3 4">
    <name type="scientific">Callorhinchus milii</name>
    <name type="common">Ghost shark</name>
    <dbReference type="NCBI Taxonomy" id="7868"/>
    <lineage>
        <taxon>Eukaryota</taxon>
        <taxon>Metazoa</taxon>
        <taxon>Chordata</taxon>
        <taxon>Craniata</taxon>
        <taxon>Vertebrata</taxon>
        <taxon>Chondrichthyes</taxon>
        <taxon>Holocephali</taxon>
        <taxon>Chimaeriformes</taxon>
        <taxon>Callorhinchidae</taxon>
        <taxon>Callorhinchus</taxon>
    </lineage>
</organism>
<dbReference type="InterPro" id="IPR043154">
    <property type="entry name" value="Sec-1-like_dom1"/>
</dbReference>
<evidence type="ECO:0000256" key="2">
    <source>
        <dbReference type="ARBA" id="ARBA00022927"/>
    </source>
</evidence>
<evidence type="ECO:0000256" key="1">
    <source>
        <dbReference type="ARBA" id="ARBA00009884"/>
    </source>
</evidence>
<evidence type="ECO:0000313" key="4">
    <source>
        <dbReference type="Proteomes" id="UP000314986"/>
    </source>
</evidence>
<dbReference type="GO" id="GO:0016192">
    <property type="term" value="P:vesicle-mediated transport"/>
    <property type="evidence" value="ECO:0007669"/>
    <property type="project" value="InterPro"/>
</dbReference>
<keyword evidence="4" id="KW-1185">Reference proteome</keyword>